<accession>A0A964E6E3</accession>
<dbReference type="InterPro" id="IPR039536">
    <property type="entry name" value="TetR_C_Proteobacteria"/>
</dbReference>
<dbReference type="Gene3D" id="1.10.10.60">
    <property type="entry name" value="Homeodomain-like"/>
    <property type="match status" value="1"/>
</dbReference>
<dbReference type="Pfam" id="PF00440">
    <property type="entry name" value="TetR_N"/>
    <property type="match status" value="1"/>
</dbReference>
<evidence type="ECO:0000256" key="4">
    <source>
        <dbReference type="PROSITE-ProRule" id="PRU00335"/>
    </source>
</evidence>
<feature type="DNA-binding region" description="H-T-H motif" evidence="4">
    <location>
        <begin position="43"/>
        <end position="62"/>
    </location>
</feature>
<dbReference type="InterPro" id="IPR009057">
    <property type="entry name" value="Homeodomain-like_sf"/>
</dbReference>
<proteinExistence type="predicted"/>
<dbReference type="InterPro" id="IPR001647">
    <property type="entry name" value="HTH_TetR"/>
</dbReference>
<evidence type="ECO:0000313" key="6">
    <source>
        <dbReference type="EMBL" id="MCB8883635.1"/>
    </source>
</evidence>
<dbReference type="PANTHER" id="PTHR30055">
    <property type="entry name" value="HTH-TYPE TRANSCRIPTIONAL REGULATOR RUTR"/>
    <property type="match status" value="1"/>
</dbReference>
<keyword evidence="3" id="KW-0804">Transcription</keyword>
<dbReference type="GO" id="GO:0000976">
    <property type="term" value="F:transcription cis-regulatory region binding"/>
    <property type="evidence" value="ECO:0007669"/>
    <property type="project" value="TreeGrafter"/>
</dbReference>
<dbReference type="PROSITE" id="PS50977">
    <property type="entry name" value="HTH_TETR_2"/>
    <property type="match status" value="1"/>
</dbReference>
<name>A0A964E6E3_9PROT</name>
<dbReference type="EMBL" id="JAESVA010000015">
    <property type="protein sequence ID" value="MCB8883635.1"/>
    <property type="molecule type" value="Genomic_DNA"/>
</dbReference>
<evidence type="ECO:0000259" key="5">
    <source>
        <dbReference type="PROSITE" id="PS50977"/>
    </source>
</evidence>
<feature type="domain" description="HTH tetR-type" evidence="5">
    <location>
        <begin position="20"/>
        <end position="80"/>
    </location>
</feature>
<reference evidence="6 7" key="1">
    <citation type="journal article" date="2021" name="Microorganisms">
        <title>Acidisoma silvae sp. nov. and Acidisomacellulosilytica sp. nov., Two Acidophilic Bacteria Isolated from Decaying Wood, Hydrolyzing Cellulose and Producing Poly-3-hydroxybutyrate.</title>
        <authorList>
            <person name="Mieszkin S."/>
            <person name="Pouder E."/>
            <person name="Uroz S."/>
            <person name="Simon-Colin C."/>
            <person name="Alain K."/>
        </authorList>
    </citation>
    <scope>NUCLEOTIDE SEQUENCE [LARGE SCALE GENOMIC DNA]</scope>
    <source>
        <strain evidence="6 7">HW T5.17</strain>
    </source>
</reference>
<evidence type="ECO:0000256" key="3">
    <source>
        <dbReference type="ARBA" id="ARBA00023163"/>
    </source>
</evidence>
<dbReference type="PANTHER" id="PTHR30055:SF146">
    <property type="entry name" value="HTH-TYPE TRANSCRIPTIONAL DUAL REGULATOR CECR"/>
    <property type="match status" value="1"/>
</dbReference>
<dbReference type="FunFam" id="1.10.10.60:FF:000141">
    <property type="entry name" value="TetR family transcriptional regulator"/>
    <property type="match status" value="1"/>
</dbReference>
<keyword evidence="2 4" id="KW-0238">DNA-binding</keyword>
<dbReference type="InterPro" id="IPR036271">
    <property type="entry name" value="Tet_transcr_reg_TetR-rel_C_sf"/>
</dbReference>
<dbReference type="GO" id="GO:0003700">
    <property type="term" value="F:DNA-binding transcription factor activity"/>
    <property type="evidence" value="ECO:0007669"/>
    <property type="project" value="TreeGrafter"/>
</dbReference>
<dbReference type="Pfam" id="PF14246">
    <property type="entry name" value="TetR_C_7"/>
    <property type="match status" value="1"/>
</dbReference>
<keyword evidence="7" id="KW-1185">Reference proteome</keyword>
<gene>
    <name evidence="6" type="ORF">ACELLULO517_25525</name>
</gene>
<keyword evidence="1" id="KW-0805">Transcription regulation</keyword>
<dbReference type="RefSeq" id="WP_227310301.1">
    <property type="nucleotide sequence ID" value="NZ_JAESVA010000015.1"/>
</dbReference>
<sequence>MPNEVHGSIFDAIATPSASQTKRDAILSAASIVFIQHGYEGASMDLVAQAAGAARRTLYNQFPAGKEELFRSVAERMWRAFPVMDIATDEEALADPEAGLRRIGYGIAGFWAPPLAIAFLRMVISERPRFPDLTRSFFEVGKTPAMSAVRNYIAELGRRGILKITNAELTSRQFLGLIDESVLWGRVMGDDKQLRQAEVKDIVEQGVDIFLGYYLVVKANASSETSRPVANKPKRAKRSSK</sequence>
<dbReference type="AlphaFoldDB" id="A0A964E6E3"/>
<dbReference type="InterPro" id="IPR050109">
    <property type="entry name" value="HTH-type_TetR-like_transc_reg"/>
</dbReference>
<protein>
    <submittedName>
        <fullName evidence="6">TetR/AcrR family transcriptional regulator</fullName>
    </submittedName>
</protein>
<dbReference type="Gene3D" id="1.10.357.10">
    <property type="entry name" value="Tetracycline Repressor, domain 2"/>
    <property type="match status" value="1"/>
</dbReference>
<comment type="caution">
    <text evidence="6">The sequence shown here is derived from an EMBL/GenBank/DDBJ whole genome shotgun (WGS) entry which is preliminary data.</text>
</comment>
<evidence type="ECO:0000256" key="2">
    <source>
        <dbReference type="ARBA" id="ARBA00023125"/>
    </source>
</evidence>
<dbReference type="SUPFAM" id="SSF48498">
    <property type="entry name" value="Tetracyclin repressor-like, C-terminal domain"/>
    <property type="match status" value="1"/>
</dbReference>
<evidence type="ECO:0000256" key="1">
    <source>
        <dbReference type="ARBA" id="ARBA00023015"/>
    </source>
</evidence>
<dbReference type="SUPFAM" id="SSF46689">
    <property type="entry name" value="Homeodomain-like"/>
    <property type="match status" value="1"/>
</dbReference>
<evidence type="ECO:0000313" key="7">
    <source>
        <dbReference type="Proteomes" id="UP000721844"/>
    </source>
</evidence>
<organism evidence="6 7">
    <name type="scientific">Acidisoma cellulosilyticum</name>
    <dbReference type="NCBI Taxonomy" id="2802395"/>
    <lineage>
        <taxon>Bacteria</taxon>
        <taxon>Pseudomonadati</taxon>
        <taxon>Pseudomonadota</taxon>
        <taxon>Alphaproteobacteria</taxon>
        <taxon>Acetobacterales</taxon>
        <taxon>Acidocellaceae</taxon>
        <taxon>Acidisoma</taxon>
    </lineage>
</organism>
<dbReference type="Proteomes" id="UP000721844">
    <property type="component" value="Unassembled WGS sequence"/>
</dbReference>